<reference evidence="1" key="1">
    <citation type="submission" date="2023-06" db="EMBL/GenBank/DDBJ databases">
        <title>Genome-scale phylogeny and comparative genomics of the fungal order Sordariales.</title>
        <authorList>
            <consortium name="Lawrence Berkeley National Laboratory"/>
            <person name="Hensen N."/>
            <person name="Bonometti L."/>
            <person name="Westerberg I."/>
            <person name="Brannstrom I.O."/>
            <person name="Guillou S."/>
            <person name="Cros-Aarteil S."/>
            <person name="Calhoun S."/>
            <person name="Haridas S."/>
            <person name="Kuo A."/>
            <person name="Mondo S."/>
            <person name="Pangilinan J."/>
            <person name="Riley R."/>
            <person name="Labutti K."/>
            <person name="Andreopoulos B."/>
            <person name="Lipzen A."/>
            <person name="Chen C."/>
            <person name="Yanf M."/>
            <person name="Daum C."/>
            <person name="Ng V."/>
            <person name="Clum A."/>
            <person name="Steindorff A."/>
            <person name="Ohm R."/>
            <person name="Martin F."/>
            <person name="Silar P."/>
            <person name="Natvig D."/>
            <person name="Lalanne C."/>
            <person name="Gautier V."/>
            <person name="Ament-Velasquez S.L."/>
            <person name="Kruys A."/>
            <person name="Hutchinson M.I."/>
            <person name="Powell A.J."/>
            <person name="Barry K."/>
            <person name="Miller A.N."/>
            <person name="Grigoriev I.V."/>
            <person name="Debuchy R."/>
            <person name="Gladieux P."/>
            <person name="Thoren M.H."/>
            <person name="Johannesson H."/>
        </authorList>
    </citation>
    <scope>NUCLEOTIDE SEQUENCE</scope>
    <source>
        <strain evidence="1">PSN4</strain>
    </source>
</reference>
<dbReference type="Proteomes" id="UP001239445">
    <property type="component" value="Unassembled WGS sequence"/>
</dbReference>
<name>A0AAJ0FD98_9PEZI</name>
<evidence type="ECO:0000313" key="2">
    <source>
        <dbReference type="Proteomes" id="UP001239445"/>
    </source>
</evidence>
<protein>
    <recommendedName>
        <fullName evidence="3">F-box domain-containing protein</fullName>
    </recommendedName>
</protein>
<comment type="caution">
    <text evidence="1">The sequence shown here is derived from an EMBL/GenBank/DDBJ whole genome shotgun (WGS) entry which is preliminary data.</text>
</comment>
<accession>A0AAJ0FD98</accession>
<evidence type="ECO:0008006" key="3">
    <source>
        <dbReference type="Google" id="ProtNLM"/>
    </source>
</evidence>
<proteinExistence type="predicted"/>
<dbReference type="EMBL" id="MU839828">
    <property type="protein sequence ID" value="KAK1759133.1"/>
    <property type="molecule type" value="Genomic_DNA"/>
</dbReference>
<evidence type="ECO:0000313" key="1">
    <source>
        <dbReference type="EMBL" id="KAK1759133.1"/>
    </source>
</evidence>
<dbReference type="AlphaFoldDB" id="A0AAJ0FD98"/>
<organism evidence="1 2">
    <name type="scientific">Echria macrotheca</name>
    <dbReference type="NCBI Taxonomy" id="438768"/>
    <lineage>
        <taxon>Eukaryota</taxon>
        <taxon>Fungi</taxon>
        <taxon>Dikarya</taxon>
        <taxon>Ascomycota</taxon>
        <taxon>Pezizomycotina</taxon>
        <taxon>Sordariomycetes</taxon>
        <taxon>Sordariomycetidae</taxon>
        <taxon>Sordariales</taxon>
        <taxon>Schizotheciaceae</taxon>
        <taxon>Echria</taxon>
    </lineage>
</organism>
<keyword evidence="2" id="KW-1185">Reference proteome</keyword>
<sequence>MLPPSPTTHPVPAAGHAALPDFPPAYHPRPKMNPLMAEAHHNRTKSPLCRLPDAVLICLLRHCDLVSVECLRRTSRVFLALFHEAFVENEACYWSTQYIEQLPWPTSNIPSLFFSSAERDAFLALWVRDEYCAGCQAAMTRGDWAARVAYLTKRYLYCEGCGVDRPACLFSATEREKGVSMMCIGHQGYVRLCKHRWIKWEQLVHEAELRLWRDPDAAEKSVVTELMSCGLDHGSRSSGAVRGVARGIWDAFRKLCGLLVPSSYLPSAGPPSSSSESLPQQHKAGDHLSCKCQPSHQPTITCRFGMSPTDAHTGIMIITLCWAGHIALAKSVRGRYNAEVFEDGVNKLYLQQGRYICPQTEPSRVIGDGLCDPCRCDCLEYPGKSSVWKRPLPEWRTIVTCRTDRRAGLGRGDPAVHRGLRIANPELFGKGQCYSQYLEDEGCIGYKADVMVCSASPEWAVVTYMSTMAIDLDQNNQQVLGPMNCEWYRALDPDSFDLKEDYEGFGVYCAGPNDEYEDEDEEDEDDEMGELDRAIVKAAKLIAEGRREQAAAMRDLAAAVREHGEMTWAEKAEGVLSIATTATLVVAGGYRLWVWLRRRGWRELAGAGAGTELGELGLEAADRARRRRLRSVTM</sequence>
<gene>
    <name evidence="1" type="ORF">QBC47DRAFT_409907</name>
</gene>